<evidence type="ECO:0000313" key="1">
    <source>
        <dbReference type="EMBL" id="ACK68455.1"/>
    </source>
</evidence>
<dbReference type="EMBL" id="CP001289">
    <property type="protein sequence ID" value="ACK68455.1"/>
    <property type="molecule type" value="Genomic_DNA"/>
</dbReference>
<name>B7K6N3_RIPO1</name>
<gene>
    <name evidence="1" type="ordered locus">PCC8801_4546</name>
</gene>
<keyword evidence="1" id="KW-0614">Plasmid</keyword>
<dbReference type="Proteomes" id="UP000008204">
    <property type="component" value="Plasmid pP880102"/>
</dbReference>
<sequence>MSVQIGGIRVNQSPTNGGEPAGAMYYYSNKPKTNFALLFGGYSPQAPLKS</sequence>
<dbReference type="KEGG" id="cyp:PCC8801_4546"/>
<reference evidence="2" key="1">
    <citation type="journal article" date="2011" name="MBio">
        <title>Novel metabolic attributes of the genus Cyanothece, comprising a group of unicellular nitrogen-fixing Cyanobacteria.</title>
        <authorList>
            <person name="Bandyopadhyay A."/>
            <person name="Elvitigala T."/>
            <person name="Welsh E."/>
            <person name="Stockel J."/>
            <person name="Liberton M."/>
            <person name="Min H."/>
            <person name="Sherman L.A."/>
            <person name="Pakrasi H.B."/>
        </authorList>
    </citation>
    <scope>NUCLEOTIDE SEQUENCE [LARGE SCALE GENOMIC DNA]</scope>
    <source>
        <strain evidence="2">PCC 8801</strain>
        <plasmid evidence="2">pP880102</plasmid>
    </source>
</reference>
<protein>
    <submittedName>
        <fullName evidence="1">Uncharacterized protein</fullName>
    </submittedName>
</protein>
<geneLocation type="plasmid" evidence="1 2">
    <name>pP880102</name>
</geneLocation>
<organism evidence="1 2">
    <name type="scientific">Rippkaea orientalis (strain PCC 8801 / RF-1)</name>
    <name type="common">Cyanothece sp. (strain PCC 8801)</name>
    <dbReference type="NCBI Taxonomy" id="41431"/>
    <lineage>
        <taxon>Bacteria</taxon>
        <taxon>Bacillati</taxon>
        <taxon>Cyanobacteriota</taxon>
        <taxon>Cyanophyceae</taxon>
        <taxon>Oscillatoriophycideae</taxon>
        <taxon>Chroococcales</taxon>
        <taxon>Aphanothecaceae</taxon>
        <taxon>Rippkaea</taxon>
        <taxon>Rippkaea orientalis</taxon>
    </lineage>
</organism>
<evidence type="ECO:0000313" key="2">
    <source>
        <dbReference type="Proteomes" id="UP000008204"/>
    </source>
</evidence>
<keyword evidence="2" id="KW-1185">Reference proteome</keyword>
<dbReference type="AlphaFoldDB" id="B7K6N3"/>
<dbReference type="HOGENOM" id="CLU_3117011_0_0_3"/>
<proteinExistence type="predicted"/>
<accession>B7K6N3</accession>